<feature type="transmembrane region" description="Helical" evidence="3">
    <location>
        <begin position="861"/>
        <end position="886"/>
    </location>
</feature>
<keyword evidence="1" id="KW-1015">Disulfide bond</keyword>
<organism evidence="5 6">
    <name type="scientific">Panagrellus redivivus</name>
    <name type="common">Microworm</name>
    <dbReference type="NCBI Taxonomy" id="6233"/>
    <lineage>
        <taxon>Eukaryota</taxon>
        <taxon>Metazoa</taxon>
        <taxon>Ecdysozoa</taxon>
        <taxon>Nematoda</taxon>
        <taxon>Chromadorea</taxon>
        <taxon>Rhabditida</taxon>
        <taxon>Tylenchina</taxon>
        <taxon>Panagrolaimomorpha</taxon>
        <taxon>Panagrolaimoidea</taxon>
        <taxon>Panagrolaimidae</taxon>
        <taxon>Panagrellus</taxon>
    </lineage>
</organism>
<keyword evidence="3" id="KW-0812">Transmembrane</keyword>
<proteinExistence type="predicted"/>
<feature type="region of interest" description="Disordered" evidence="2">
    <location>
        <begin position="338"/>
        <end position="359"/>
    </location>
</feature>
<evidence type="ECO:0000259" key="4">
    <source>
        <dbReference type="PROSITE" id="PS50026"/>
    </source>
</evidence>
<feature type="region of interest" description="Disordered" evidence="2">
    <location>
        <begin position="640"/>
        <end position="693"/>
    </location>
</feature>
<dbReference type="PROSITE" id="PS01186">
    <property type="entry name" value="EGF_2"/>
    <property type="match status" value="1"/>
</dbReference>
<feature type="compositionally biased region" description="Low complexity" evidence="2">
    <location>
        <begin position="552"/>
        <end position="571"/>
    </location>
</feature>
<keyword evidence="1" id="KW-0245">EGF-like domain</keyword>
<feature type="transmembrane region" description="Helical" evidence="3">
    <location>
        <begin position="1017"/>
        <end position="1037"/>
    </location>
</feature>
<accession>A0A7E4ZU01</accession>
<feature type="compositionally biased region" description="Polar residues" evidence="2">
    <location>
        <begin position="640"/>
        <end position="665"/>
    </location>
</feature>
<dbReference type="Proteomes" id="UP000492821">
    <property type="component" value="Unassembled WGS sequence"/>
</dbReference>
<feature type="region of interest" description="Disordered" evidence="2">
    <location>
        <begin position="226"/>
        <end position="259"/>
    </location>
</feature>
<evidence type="ECO:0000313" key="6">
    <source>
        <dbReference type="WBParaSite" id="Pan_g17222.t1"/>
    </source>
</evidence>
<protein>
    <submittedName>
        <fullName evidence="6">EGF-like domain-containing protein</fullName>
    </submittedName>
</protein>
<comment type="caution">
    <text evidence="1">Lacks conserved residue(s) required for the propagation of feature annotation.</text>
</comment>
<keyword evidence="3" id="KW-0472">Membrane</keyword>
<reference evidence="6" key="2">
    <citation type="submission" date="2020-10" db="UniProtKB">
        <authorList>
            <consortium name="WormBaseParasite"/>
        </authorList>
    </citation>
    <scope>IDENTIFICATION</scope>
</reference>
<evidence type="ECO:0000256" key="3">
    <source>
        <dbReference type="SAM" id="Phobius"/>
    </source>
</evidence>
<feature type="compositionally biased region" description="Low complexity" evidence="2">
    <location>
        <begin position="228"/>
        <end position="259"/>
    </location>
</feature>
<feature type="transmembrane region" description="Helical" evidence="3">
    <location>
        <begin position="961"/>
        <end position="984"/>
    </location>
</feature>
<evidence type="ECO:0000313" key="5">
    <source>
        <dbReference type="Proteomes" id="UP000492821"/>
    </source>
</evidence>
<reference evidence="5" key="1">
    <citation type="journal article" date="2013" name="Genetics">
        <title>The draft genome and transcriptome of Panagrellus redivivus are shaped by the harsh demands of a free-living lifestyle.</title>
        <authorList>
            <person name="Srinivasan J."/>
            <person name="Dillman A.R."/>
            <person name="Macchietto M.G."/>
            <person name="Heikkinen L."/>
            <person name="Lakso M."/>
            <person name="Fracchia K.M."/>
            <person name="Antoshechkin I."/>
            <person name="Mortazavi A."/>
            <person name="Wong G."/>
            <person name="Sternberg P.W."/>
        </authorList>
    </citation>
    <scope>NUCLEOTIDE SEQUENCE [LARGE SCALE GENOMIC DNA]</scope>
    <source>
        <strain evidence="5">MT8872</strain>
    </source>
</reference>
<feature type="region of interest" description="Disordered" evidence="2">
    <location>
        <begin position="552"/>
        <end position="576"/>
    </location>
</feature>
<dbReference type="InterPro" id="IPR000742">
    <property type="entry name" value="EGF"/>
</dbReference>
<feature type="transmembrane region" description="Helical" evidence="3">
    <location>
        <begin position="907"/>
        <end position="929"/>
    </location>
</feature>
<feature type="compositionally biased region" description="Low complexity" evidence="2">
    <location>
        <begin position="345"/>
        <end position="355"/>
    </location>
</feature>
<name>A0A7E4ZU01_PANRE</name>
<feature type="disulfide bond" evidence="1">
    <location>
        <begin position="767"/>
        <end position="776"/>
    </location>
</feature>
<feature type="transmembrane region" description="Helical" evidence="3">
    <location>
        <begin position="1049"/>
        <end position="1069"/>
    </location>
</feature>
<evidence type="ECO:0000256" key="2">
    <source>
        <dbReference type="SAM" id="MobiDB-lite"/>
    </source>
</evidence>
<keyword evidence="3" id="KW-1133">Transmembrane helix</keyword>
<keyword evidence="5" id="KW-1185">Reference proteome</keyword>
<feature type="domain" description="EGF-like" evidence="4">
    <location>
        <begin position="747"/>
        <end position="777"/>
    </location>
</feature>
<dbReference type="WBParaSite" id="Pan_g17222.t1">
    <property type="protein sequence ID" value="Pan_g17222.t1"/>
    <property type="gene ID" value="Pan_g17222"/>
</dbReference>
<dbReference type="PROSITE" id="PS50026">
    <property type="entry name" value="EGF_3"/>
    <property type="match status" value="1"/>
</dbReference>
<dbReference type="CDD" id="cd00054">
    <property type="entry name" value="EGF_CA"/>
    <property type="match status" value="1"/>
</dbReference>
<dbReference type="Gene3D" id="2.10.25.10">
    <property type="entry name" value="Laminin"/>
    <property type="match status" value="1"/>
</dbReference>
<evidence type="ECO:0000256" key="1">
    <source>
        <dbReference type="PROSITE-ProRule" id="PRU00076"/>
    </source>
</evidence>
<feature type="compositionally biased region" description="Low complexity" evidence="2">
    <location>
        <begin position="666"/>
        <end position="693"/>
    </location>
</feature>
<dbReference type="PROSITE" id="PS00022">
    <property type="entry name" value="EGF_1"/>
    <property type="match status" value="1"/>
</dbReference>
<sequence length="1318" mass="142017">MQNSPDCVGCLSTLTAKTVTYVPVLSNITAAPTTLAVSTSTKTYPPNLLTSSFIPSTFTTTFQQFETTPTMLTTIKANENFPCCVIITYQKGKKPATKVCPCPTTTNQQYTDTTKTSKTTSTATTTSNLLTTLTSSKPTSVTNTKYTSTKSSSVLTTTVPTTPLAFTSTKPTPTSTTMITFFTNSQLTTTVDTTTPSTTDSSITTSTPAIMTSTSTDQQLTTAISDVPTTTFTTETSLPPVTTKQTETSQSSSTAVSTEDTISAIITTTKPSFDVTAEPVTQSTSATTTSSVAVSDTLKTNTVEMSTLTTRTTSTEIASLSTNAAPTSPNVVNLEKTSTAPLQLSTSTNSNSGSTAPKMKTTTTVEKDSVLPVVSSAATVGVTDAGTTTTKVQTTTKTNDVFSISPTASTIFETTTSRKTTKENTAIKTSASTLATKNENTDAATQRNTKEHTTTMEFSTHTMPDVGNIGNIVSTSSKKPNTLTTVVTSPKQTILQSLTTSKTTTEDATTTKVLTTVSSVAFNQQTPTKTSTESSYVTSAKTTTLPETTEMKAISTSVSSSSKQTSSVASSPDSTVKTTVLPIESSTISSTEKSVMSTTLILPALKTTVLSSTTQQDETVTRLLTTIAKSNPTETISSKMTTLPVTQSSKPQSTEKGTSLPSTKPTNVKTTNSGTTTPIVSTRSVSTVPSTTKPTIIVPTTNATKQSTVFTSKSTRTTTKTIATSELSTTATTTTVKPLTTTQSETTAAPCECANSGVCNENGTCSCPDGYFGENCDDSLPSPSVAAATTAVTVALAASQSSSSKLKYLWPRYSASVRSPTTPHEFFRLLATYWLTVALGINSMFGIPSSADIKNLPKCSMAYLFGTGAFFFSLTAMLFEAGVDALTLSGMRFNAWTRPAERRPRCFPFWPTFSLYVLVGVAPTAGLWLKHWTSCVTPRSCIGSLGYIYGDYDQDIKNASWLQLTITVFYVAMAMTLGILAIACNKFDVCRCRRRTEAWSINPYIYGREIWPLEANAFLWLVAIQPLLFALSWISYIYVNDMKTSLAQWINLIITSIYSVTSTVASALTTSQELSGTVMSALTTLPPRFMGIMPTLDHVSLRDKDNIKQVQMRPEEWEKCKQKELNGGPLPVYPVRMEILPSGLVDYMCHLWTLAYIRLRDNGASSESAIATLTNAFLQQKPDLRNINVFTFALLFANWVNEVREKDSNAMSTSMIRKSRAIIDRRLDINKPPPMLVVKEHRNDIVYRKRVPHLTPIFSGDENKKTSDTIDNDVVDLNEIHPSFVGPHCENNAASALIPRKLVSAYMKDFSMKENQKL</sequence>